<evidence type="ECO:0000256" key="1">
    <source>
        <dbReference type="SAM" id="MobiDB-lite"/>
    </source>
</evidence>
<feature type="compositionally biased region" description="Basic and acidic residues" evidence="1">
    <location>
        <begin position="32"/>
        <end position="42"/>
    </location>
</feature>
<accession>A0A8S2Y502</accession>
<dbReference type="AlphaFoldDB" id="A0A8S2Y502"/>
<name>A0A8S2Y502_9BILA</name>
<evidence type="ECO:0000313" key="3">
    <source>
        <dbReference type="EMBL" id="CAF4535289.1"/>
    </source>
</evidence>
<dbReference type="EMBL" id="CAJOBA010105398">
    <property type="protein sequence ID" value="CAF4535289.1"/>
    <property type="molecule type" value="Genomic_DNA"/>
</dbReference>
<gene>
    <name evidence="2" type="ORF">OVA965_LOCUS45564</name>
    <name evidence="3" type="ORF">TMI583_LOCUS49183</name>
</gene>
<dbReference type="Proteomes" id="UP000677228">
    <property type="component" value="Unassembled WGS sequence"/>
</dbReference>
<dbReference type="EMBL" id="CAJNOK010072917">
    <property type="protein sequence ID" value="CAF1667318.1"/>
    <property type="molecule type" value="Genomic_DNA"/>
</dbReference>
<proteinExistence type="predicted"/>
<evidence type="ECO:0000313" key="4">
    <source>
        <dbReference type="Proteomes" id="UP000682733"/>
    </source>
</evidence>
<feature type="compositionally biased region" description="Acidic residues" evidence="1">
    <location>
        <begin position="43"/>
        <end position="56"/>
    </location>
</feature>
<reference evidence="3" key="1">
    <citation type="submission" date="2021-02" db="EMBL/GenBank/DDBJ databases">
        <authorList>
            <person name="Nowell W R."/>
        </authorList>
    </citation>
    <scope>NUCLEOTIDE SEQUENCE</scope>
</reference>
<dbReference type="Proteomes" id="UP000682733">
    <property type="component" value="Unassembled WGS sequence"/>
</dbReference>
<comment type="caution">
    <text evidence="3">The sequence shown here is derived from an EMBL/GenBank/DDBJ whole genome shotgun (WGS) entry which is preliminary data.</text>
</comment>
<organism evidence="3 4">
    <name type="scientific">Didymodactylos carnosus</name>
    <dbReference type="NCBI Taxonomy" id="1234261"/>
    <lineage>
        <taxon>Eukaryota</taxon>
        <taxon>Metazoa</taxon>
        <taxon>Spiralia</taxon>
        <taxon>Gnathifera</taxon>
        <taxon>Rotifera</taxon>
        <taxon>Eurotatoria</taxon>
        <taxon>Bdelloidea</taxon>
        <taxon>Philodinida</taxon>
        <taxon>Philodinidae</taxon>
        <taxon>Didymodactylos</taxon>
    </lineage>
</organism>
<protein>
    <submittedName>
        <fullName evidence="3">Uncharacterized protein</fullName>
    </submittedName>
</protein>
<feature type="non-terminal residue" evidence="3">
    <location>
        <position position="1"/>
    </location>
</feature>
<sequence length="104" mass="11931">LLIQSLSITTYIYMGPKTKLRSPCKAIGQKRVPNENDQKETEESTDDEEEQMETEADERSEPINFKDKIILNAVADIFELCKSKCGLRTLSCILYMTLRHFGIN</sequence>
<evidence type="ECO:0000313" key="2">
    <source>
        <dbReference type="EMBL" id="CAF1667318.1"/>
    </source>
</evidence>
<feature type="region of interest" description="Disordered" evidence="1">
    <location>
        <begin position="24"/>
        <end position="60"/>
    </location>
</feature>